<comment type="caution">
    <text evidence="1">The sequence shown here is derived from an EMBL/GenBank/DDBJ whole genome shotgun (WGS) entry which is preliminary data.</text>
</comment>
<dbReference type="AlphaFoldDB" id="A0A1J5Q614"/>
<name>A0A1J5Q614_9ZZZZ</name>
<accession>A0A1J5Q614</accession>
<reference evidence="1" key="1">
    <citation type="submission" date="2016-10" db="EMBL/GenBank/DDBJ databases">
        <title>Sequence of Gallionella enrichment culture.</title>
        <authorList>
            <person name="Poehlein A."/>
            <person name="Muehling M."/>
            <person name="Daniel R."/>
        </authorList>
    </citation>
    <scope>NUCLEOTIDE SEQUENCE</scope>
</reference>
<proteinExistence type="predicted"/>
<evidence type="ECO:0000313" key="1">
    <source>
        <dbReference type="EMBL" id="OIQ79110.1"/>
    </source>
</evidence>
<dbReference type="EMBL" id="MLJW01001273">
    <property type="protein sequence ID" value="OIQ79110.1"/>
    <property type="molecule type" value="Genomic_DNA"/>
</dbReference>
<gene>
    <name evidence="1" type="ORF">GALL_391670</name>
</gene>
<sequence>MQVHSVAFGVHDIELEEGQTMVQAVLCAENSVTESLRDRALQGSPR</sequence>
<protein>
    <submittedName>
        <fullName evidence="1">Uncharacterized protein</fullName>
    </submittedName>
</protein>
<organism evidence="1">
    <name type="scientific">mine drainage metagenome</name>
    <dbReference type="NCBI Taxonomy" id="410659"/>
    <lineage>
        <taxon>unclassified sequences</taxon>
        <taxon>metagenomes</taxon>
        <taxon>ecological metagenomes</taxon>
    </lineage>
</organism>